<feature type="chain" id="PRO_5014720309" description="thioredoxin-dependent peroxiredoxin" evidence="12">
    <location>
        <begin position="22"/>
        <end position="225"/>
    </location>
</feature>
<dbReference type="Proteomes" id="UP000235116">
    <property type="component" value="Chromosome"/>
</dbReference>
<evidence type="ECO:0000256" key="5">
    <source>
        <dbReference type="ARBA" id="ARBA00023002"/>
    </source>
</evidence>
<dbReference type="GO" id="GO:0008379">
    <property type="term" value="F:thioredoxin peroxidase activity"/>
    <property type="evidence" value="ECO:0007669"/>
    <property type="project" value="TreeGrafter"/>
</dbReference>
<evidence type="ECO:0000256" key="12">
    <source>
        <dbReference type="SAM" id="SignalP"/>
    </source>
</evidence>
<evidence type="ECO:0000256" key="9">
    <source>
        <dbReference type="ARBA" id="ARBA00038489"/>
    </source>
</evidence>
<dbReference type="EC" id="1.11.1.24" evidence="2"/>
<sequence>MRIVIGFFVINLCFLTMFAHAGGIALPVKLPELNATDNAVLGSRDDGIGLAKGDKVVSFEVNDHTGTPVSFESLRAKGPLLVVFYRGGWCPYCNRQIRQLTEAWPEFKARDVLPVLISVDIPDAAAMVSRTYEIPFPVLSDPELVVHDLFRVSMKLDDALMPKYQEYGINIEEWSGKQHHKFAVSSAFLIDKHGTVVWSHTSLDYKTRPTVNQLLKVIDDHKSEI</sequence>
<evidence type="ECO:0000256" key="2">
    <source>
        <dbReference type="ARBA" id="ARBA00013017"/>
    </source>
</evidence>
<dbReference type="KEGG" id="kak:Kalk_08060"/>
<dbReference type="GO" id="GO:0005737">
    <property type="term" value="C:cytoplasm"/>
    <property type="evidence" value="ECO:0007669"/>
    <property type="project" value="TreeGrafter"/>
</dbReference>
<evidence type="ECO:0000256" key="6">
    <source>
        <dbReference type="ARBA" id="ARBA00023157"/>
    </source>
</evidence>
<accession>A0A2K9LJN0</accession>
<gene>
    <name evidence="14" type="ORF">Kalk_08060</name>
</gene>
<dbReference type="GO" id="GO:0045454">
    <property type="term" value="P:cell redox homeostasis"/>
    <property type="evidence" value="ECO:0007669"/>
    <property type="project" value="TreeGrafter"/>
</dbReference>
<dbReference type="InterPro" id="IPR013766">
    <property type="entry name" value="Thioredoxin_domain"/>
</dbReference>
<comment type="catalytic activity">
    <reaction evidence="11">
        <text>a hydroperoxide + [thioredoxin]-dithiol = an alcohol + [thioredoxin]-disulfide + H2O</text>
        <dbReference type="Rhea" id="RHEA:62620"/>
        <dbReference type="Rhea" id="RHEA-COMP:10698"/>
        <dbReference type="Rhea" id="RHEA-COMP:10700"/>
        <dbReference type="ChEBI" id="CHEBI:15377"/>
        <dbReference type="ChEBI" id="CHEBI:29950"/>
        <dbReference type="ChEBI" id="CHEBI:30879"/>
        <dbReference type="ChEBI" id="CHEBI:35924"/>
        <dbReference type="ChEBI" id="CHEBI:50058"/>
        <dbReference type="EC" id="1.11.1.24"/>
    </reaction>
</comment>
<dbReference type="InterPro" id="IPR050924">
    <property type="entry name" value="Peroxiredoxin_BCP/PrxQ"/>
</dbReference>
<keyword evidence="5" id="KW-0560">Oxidoreductase</keyword>
<keyword evidence="12" id="KW-0732">Signal</keyword>
<dbReference type="PANTHER" id="PTHR42801">
    <property type="entry name" value="THIOREDOXIN-DEPENDENT PEROXIDE REDUCTASE"/>
    <property type="match status" value="1"/>
</dbReference>
<dbReference type="PROSITE" id="PS51352">
    <property type="entry name" value="THIOREDOXIN_2"/>
    <property type="match status" value="1"/>
</dbReference>
<evidence type="ECO:0000256" key="3">
    <source>
        <dbReference type="ARBA" id="ARBA00022559"/>
    </source>
</evidence>
<feature type="signal peptide" evidence="12">
    <location>
        <begin position="1"/>
        <end position="21"/>
    </location>
</feature>
<proteinExistence type="inferred from homology"/>
<evidence type="ECO:0000256" key="7">
    <source>
        <dbReference type="ARBA" id="ARBA00023284"/>
    </source>
</evidence>
<dbReference type="GO" id="GO:0034599">
    <property type="term" value="P:cellular response to oxidative stress"/>
    <property type="evidence" value="ECO:0007669"/>
    <property type="project" value="TreeGrafter"/>
</dbReference>
<evidence type="ECO:0000256" key="4">
    <source>
        <dbReference type="ARBA" id="ARBA00022862"/>
    </source>
</evidence>
<dbReference type="RefSeq" id="WP_101893709.1">
    <property type="nucleotide sequence ID" value="NZ_CP022684.1"/>
</dbReference>
<dbReference type="Pfam" id="PF00578">
    <property type="entry name" value="AhpC-TSA"/>
    <property type="match status" value="1"/>
</dbReference>
<keyword evidence="6" id="KW-1015">Disulfide bond</keyword>
<dbReference type="AlphaFoldDB" id="A0A2K9LJN0"/>
<dbReference type="PANTHER" id="PTHR42801:SF7">
    <property type="entry name" value="SLL1159 PROTEIN"/>
    <property type="match status" value="1"/>
</dbReference>
<dbReference type="CDD" id="cd02970">
    <property type="entry name" value="PRX_like2"/>
    <property type="match status" value="1"/>
</dbReference>
<evidence type="ECO:0000256" key="10">
    <source>
        <dbReference type="ARBA" id="ARBA00042639"/>
    </source>
</evidence>
<dbReference type="Gene3D" id="3.40.30.10">
    <property type="entry name" value="Glutaredoxin"/>
    <property type="match status" value="1"/>
</dbReference>
<evidence type="ECO:0000256" key="11">
    <source>
        <dbReference type="ARBA" id="ARBA00049091"/>
    </source>
</evidence>
<dbReference type="InterPro" id="IPR000866">
    <property type="entry name" value="AhpC/TSA"/>
</dbReference>
<reference evidence="15" key="1">
    <citation type="submission" date="2017-08" db="EMBL/GenBank/DDBJ databases">
        <title>Direct submision.</title>
        <authorList>
            <person name="Kim S.-J."/>
            <person name="Rhee S.-K."/>
        </authorList>
    </citation>
    <scope>NUCLEOTIDE SEQUENCE [LARGE SCALE GENOMIC DNA]</scope>
    <source>
        <strain evidence="15">GI5</strain>
    </source>
</reference>
<evidence type="ECO:0000313" key="15">
    <source>
        <dbReference type="Proteomes" id="UP000235116"/>
    </source>
</evidence>
<evidence type="ECO:0000256" key="8">
    <source>
        <dbReference type="ARBA" id="ARBA00032824"/>
    </source>
</evidence>
<feature type="domain" description="Thioredoxin" evidence="13">
    <location>
        <begin position="50"/>
        <end position="223"/>
    </location>
</feature>
<organism evidence="14 15">
    <name type="scientific">Ketobacter alkanivorans</name>
    <dbReference type="NCBI Taxonomy" id="1917421"/>
    <lineage>
        <taxon>Bacteria</taxon>
        <taxon>Pseudomonadati</taxon>
        <taxon>Pseudomonadota</taxon>
        <taxon>Gammaproteobacteria</taxon>
        <taxon>Pseudomonadales</taxon>
        <taxon>Ketobacteraceae</taxon>
        <taxon>Ketobacter</taxon>
    </lineage>
</organism>
<keyword evidence="15" id="KW-1185">Reference proteome</keyword>
<comment type="similarity">
    <text evidence="9">Belongs to the peroxiredoxin family. BCP/PrxQ subfamily.</text>
</comment>
<dbReference type="OrthoDB" id="9809746at2"/>
<dbReference type="SUPFAM" id="SSF52833">
    <property type="entry name" value="Thioredoxin-like"/>
    <property type="match status" value="1"/>
</dbReference>
<keyword evidence="3" id="KW-0575">Peroxidase</keyword>
<protein>
    <recommendedName>
        <fullName evidence="2">thioredoxin-dependent peroxiredoxin</fullName>
        <ecNumber evidence="2">1.11.1.24</ecNumber>
    </recommendedName>
    <alternativeName>
        <fullName evidence="8">Thioredoxin peroxidase</fullName>
    </alternativeName>
    <alternativeName>
        <fullName evidence="10">Thioredoxin-dependent peroxiredoxin Bcp</fullName>
    </alternativeName>
</protein>
<dbReference type="InterPro" id="IPR036249">
    <property type="entry name" value="Thioredoxin-like_sf"/>
</dbReference>
<dbReference type="EMBL" id="CP022684">
    <property type="protein sequence ID" value="AUM12371.1"/>
    <property type="molecule type" value="Genomic_DNA"/>
</dbReference>
<comment type="function">
    <text evidence="1">Thiol-specific peroxidase that catalyzes the reduction of hydrogen peroxide and organic hydroperoxides to water and alcohols, respectively. Plays a role in cell protection against oxidative stress by detoxifying peroxides and as sensor of hydrogen peroxide-mediated signaling events.</text>
</comment>
<evidence type="ECO:0000259" key="13">
    <source>
        <dbReference type="PROSITE" id="PS51352"/>
    </source>
</evidence>
<keyword evidence="7" id="KW-0676">Redox-active center</keyword>
<evidence type="ECO:0000256" key="1">
    <source>
        <dbReference type="ARBA" id="ARBA00003330"/>
    </source>
</evidence>
<keyword evidence="4" id="KW-0049">Antioxidant</keyword>
<evidence type="ECO:0000313" key="14">
    <source>
        <dbReference type="EMBL" id="AUM12371.1"/>
    </source>
</evidence>
<name>A0A2K9LJN0_9GAMM</name>